<dbReference type="Pfam" id="PF02801">
    <property type="entry name" value="Ketoacyl-synt_C"/>
    <property type="match status" value="2"/>
</dbReference>
<dbReference type="InterPro" id="IPR052568">
    <property type="entry name" value="PKS-FAS_Synthase"/>
</dbReference>
<dbReference type="InterPro" id="IPR014030">
    <property type="entry name" value="Ketoacyl_synth_N"/>
</dbReference>
<gene>
    <name evidence="8" type="ORF">DSCW_10470</name>
</gene>
<keyword evidence="1" id="KW-0596">Phosphopantetheine</keyword>
<evidence type="ECO:0000256" key="3">
    <source>
        <dbReference type="ARBA" id="ARBA00022679"/>
    </source>
</evidence>
<dbReference type="InterPro" id="IPR014043">
    <property type="entry name" value="Acyl_transferase_dom"/>
</dbReference>
<dbReference type="InterPro" id="IPR016035">
    <property type="entry name" value="Acyl_Trfase/lysoPLipase"/>
</dbReference>
<name>A0A5K7YZ00_9BACT</name>
<evidence type="ECO:0000259" key="7">
    <source>
        <dbReference type="PROSITE" id="PS52004"/>
    </source>
</evidence>
<feature type="domain" description="Ketosynthase family 3 (KS3)" evidence="7">
    <location>
        <begin position="464"/>
        <end position="919"/>
    </location>
</feature>
<dbReference type="InterPro" id="IPR018201">
    <property type="entry name" value="Ketoacyl_synth_AS"/>
</dbReference>
<dbReference type="InterPro" id="IPR014031">
    <property type="entry name" value="Ketoacyl_synth_C"/>
</dbReference>
<dbReference type="SMART" id="SM00827">
    <property type="entry name" value="PKS_AT"/>
    <property type="match status" value="1"/>
</dbReference>
<accession>A0A5K7YZ00</accession>
<sequence>MDGIFPGALNLDAFWTNIVKGIDQSAPVPENRWIASPKDRLSDGLVTDRTYSRNACLIRDFHFDPHGFDLDPEVTRHLDPVHQLTLTAGKKAVAGCSTADVAPQRVDTILAAIALPTDSASAFTRTILGETISRKLFPVKTDRKSVITKPRALASRVDGLPAALLAAEMGFGGNCFTLDAACASSTYAVKLACDALAFGRADMVVTGGVSRPECLYTQTGFSQLQALSRSGRCAPFDHRADGLVVGEGVGILVLKRLSDAIHQGDTIHGVIHGIGLSNDMRGNLLAPESRGQVRAMQAAYAMASWRPSDVDLIECHGTGTRAGDTTEIESLIQLWQDESRESGSCAIGSVKSMIGHLLTAAGAAGLIKVLLAMHHRTLPPSINFDRPPADSPLPDSPFRVQIQPEPWQTGESGKPMRTAVSAFGFGGINAHILLQEWPSSSRQTPDVESHPIITMESKAEVPPAQPMAIVGMDVSVGPLTHLKSYEKALFQGASAISRRPGDRWKGADAEAIGHIDGIDPSGAYMQQLDLTVGEFQIPPKEIGDILPQQLLALKVGAGALQDAGLSLKTPRERMGVVMGIGFDFEATNFHLRWQFQGAADRWNADHGLNLDDNSLKQWIEQLREGCGPPLTPSRVMGALGGIVASRMAREFRFGGPSFVVSADTASGIQSLQVAVDLLRQDAVDAMLVGAVDLAGEARNLVRLHRWLPFSKTDRVRPFDADADGTLPGDGAAALVLKRLDRARADNDRIYAVIHGIGTASGGDPVTGNLPPSVYTRSLSAAFRDVRIGPDAVSYLETHGSGVPEQDRRELEALTEFFGGVNPDDPSRAIALGASTPIGGFTGAAHGLISLAKASLSLYRRQLPPLPGCDVLTGGTGSWGPFHVPRDRQPWYRDREDGPRTACCASVTMDGSCGHVLLQEHEAPADKAAGLIETLSSKTTPGLFVVTGDTPRELSERLTQLETYVKDALGPITVESAAARWMASQPPQSGHKLTMVLIFQPDQDPDDLFQEARRAIDSDGSDPFSKQVFYTGRPMGADAKVVWVYPGSGNHYLGMGRELALRFPATAADMDHRTARLKTQFRPWHLMPWRQSWHPQWERDADHRLQSDPLNMIFGQVVFGSLMTDILKRFSIPADALIGYSLGESAALFAHGVWSDRGDMLARMQATDLFTTQLAGPCQSLRRAWNIPETQPANWKVAVVNRPSDQVRKVLSDIEHARLLIVNTPEECVIGGLAPAVEQAVMALGCQAVYLDGVVTVHCDAARPVAEAYRKLHRFPTTALQGLEVYSCSWGKSYAVTPDSVADSIEKQAVDGFDFTRTINQAYADGGRVFIEAGPRASCSRMIDRILADKPHLAVAANHGNTNEVDALLRCLARLFTQRVPMDLSALYNDFDVSTAAAPAEKSRVVSVPVGGQRLEPTLPQFRQQPSSRQPSPETIKPRQAQTQTSAPAMNSLEQLLETARRNMQATADAHQCFLDISREMTRAYADTFELQNRLLASGAQPIKDNLAASVAPSTPSPAAPVAKPAPAFDRDMCMKFAIGKVGQVLGPAFEVVDTYRVRVRLPDEPLMLVDRILSVEGEMLSMTSGKVVTEHDVLPGAWYLDGDRAPVCISVEAGQADLFLSSYLGIDHQVKGERAYRLLDAVVTFHRGLPRPGDTIRYEIAVDRFVRQGDTWMFFFRFEGFIGDQHLITMRDGCAGFFTEAEVHNSGGIILTESERKPVAGKRPADWQPPVPMAKESYSDDQVDALRRGDLAGCFGSAFEGIALADSLHLPGGRMHLIHRVLELDPTGGRYGLGLIRAEADIHPDDWFLTCHFVDDKVMPGTLMYECCAHTLRVFLQRMGWVTDKPGACYEPVIGNGARLKCRGPVTPATCHVHYEIQISEIGYGPEPYVVADAHMSADGRPIVFFKDMSMQMSGVGREDLEAVWRKKSTAPVFNEKTAAPLYDRAAILAFATGNPSDAFGEPYRVFDQQRKIARLPGPPYCFMDRVVAVEPEPWKLTPGGWVTAQYDLSPNEWYFAADRSGVMPFCVLLEIALQPCGWLAAFAGSALRSQRDLKFRNLGGSAVLHRQVTPDTGQMTMRCRMTKVSEAADMIIENFDFEVHDGSGPVYTGDTYFGFFSAEALAQQKGMGAGDPMVQALAPFSGEARGETSLNIEPPITPDESAVMSLSVDRLELPGKALLMVDDIAAHFDVETDEAKYIRGTKQVDPEEWFFKAHFYQDPVCPGSLGLESFIQLMKTAAMKRWPELIDTHRFRMQEGSRHTWTYRGQIVPTNKTIAVEARIACVADSPTPLIRADGLLSVDGLPIYKMENFELALVPATESRHA</sequence>
<dbReference type="Proteomes" id="UP000427769">
    <property type="component" value="Chromosome"/>
</dbReference>
<dbReference type="InterPro" id="IPR001227">
    <property type="entry name" value="Ac_transferase_dom_sf"/>
</dbReference>
<evidence type="ECO:0000313" key="8">
    <source>
        <dbReference type="EMBL" id="BBO73630.1"/>
    </source>
</evidence>
<dbReference type="GO" id="GO:0006633">
    <property type="term" value="P:fatty acid biosynthetic process"/>
    <property type="evidence" value="ECO:0007669"/>
    <property type="project" value="InterPro"/>
</dbReference>
<dbReference type="Gene3D" id="3.40.47.10">
    <property type="match status" value="2"/>
</dbReference>
<organism evidence="8 9">
    <name type="scientific">Desulfosarcina widdelii</name>
    <dbReference type="NCBI Taxonomy" id="947919"/>
    <lineage>
        <taxon>Bacteria</taxon>
        <taxon>Pseudomonadati</taxon>
        <taxon>Thermodesulfobacteriota</taxon>
        <taxon>Desulfobacteria</taxon>
        <taxon>Desulfobacterales</taxon>
        <taxon>Desulfosarcinaceae</taxon>
        <taxon>Desulfosarcina</taxon>
    </lineage>
</organism>
<protein>
    <submittedName>
        <fullName evidence="8">Type I polyketide synthase</fullName>
    </submittedName>
</protein>
<dbReference type="InterPro" id="IPR016039">
    <property type="entry name" value="Thiolase-like"/>
</dbReference>
<dbReference type="GO" id="GO:0016829">
    <property type="term" value="F:lyase activity"/>
    <property type="evidence" value="ECO:0007669"/>
    <property type="project" value="UniProtKB-KW"/>
</dbReference>
<evidence type="ECO:0000256" key="1">
    <source>
        <dbReference type="ARBA" id="ARBA00022450"/>
    </source>
</evidence>
<evidence type="ECO:0000256" key="2">
    <source>
        <dbReference type="ARBA" id="ARBA00022553"/>
    </source>
</evidence>
<feature type="compositionally biased region" description="Low complexity" evidence="6">
    <location>
        <begin position="1419"/>
        <end position="1432"/>
    </location>
</feature>
<dbReference type="SUPFAM" id="SSF52151">
    <property type="entry name" value="FabD/lysophospholipase-like"/>
    <property type="match status" value="1"/>
</dbReference>
<reference evidence="8 9" key="1">
    <citation type="submission" date="2019-11" db="EMBL/GenBank/DDBJ databases">
        <title>Comparative genomics of hydrocarbon-degrading Desulfosarcina strains.</title>
        <authorList>
            <person name="Watanabe M."/>
            <person name="Kojima H."/>
            <person name="Fukui M."/>
        </authorList>
    </citation>
    <scope>NUCLEOTIDE SEQUENCE [LARGE SCALE GENOMIC DNA]</scope>
    <source>
        <strain evidence="8 9">PP31</strain>
    </source>
</reference>
<evidence type="ECO:0000256" key="6">
    <source>
        <dbReference type="SAM" id="MobiDB-lite"/>
    </source>
</evidence>
<dbReference type="EMBL" id="AP021875">
    <property type="protein sequence ID" value="BBO73630.1"/>
    <property type="molecule type" value="Genomic_DNA"/>
</dbReference>
<dbReference type="PANTHER" id="PTHR43074:SF1">
    <property type="entry name" value="BETA-KETOACYL SYNTHASE FAMILY PROTEIN-RELATED"/>
    <property type="match status" value="1"/>
</dbReference>
<keyword evidence="9" id="KW-1185">Reference proteome</keyword>
<feature type="region of interest" description="Disordered" evidence="6">
    <location>
        <begin position="1414"/>
        <end position="1448"/>
    </location>
</feature>
<dbReference type="InterPro" id="IPR020841">
    <property type="entry name" value="PKS_Beta-ketoAc_synthase_dom"/>
</dbReference>
<dbReference type="SUPFAM" id="SSF53901">
    <property type="entry name" value="Thiolase-like"/>
    <property type="match status" value="3"/>
</dbReference>
<evidence type="ECO:0000256" key="5">
    <source>
        <dbReference type="RuleBase" id="RU003694"/>
    </source>
</evidence>
<keyword evidence="2" id="KW-0597">Phosphoprotein</keyword>
<dbReference type="PROSITE" id="PS00606">
    <property type="entry name" value="KS3_1"/>
    <property type="match status" value="1"/>
</dbReference>
<dbReference type="SMART" id="SM00825">
    <property type="entry name" value="PKS_KS"/>
    <property type="match status" value="1"/>
</dbReference>
<feature type="domain" description="Ketosynthase family 3 (KS3)" evidence="7">
    <location>
        <begin position="1"/>
        <end position="436"/>
    </location>
</feature>
<dbReference type="KEGG" id="dwd:DSCW_10470"/>
<dbReference type="InterPro" id="IPR013114">
    <property type="entry name" value="FabA_FabZ"/>
</dbReference>
<dbReference type="Pfam" id="PF00109">
    <property type="entry name" value="ketoacyl-synt"/>
    <property type="match status" value="2"/>
</dbReference>
<dbReference type="GO" id="GO:0004315">
    <property type="term" value="F:3-oxoacyl-[acyl-carrier-protein] synthase activity"/>
    <property type="evidence" value="ECO:0007669"/>
    <property type="project" value="InterPro"/>
</dbReference>
<keyword evidence="4" id="KW-0456">Lyase</keyword>
<dbReference type="PROSITE" id="PS52004">
    <property type="entry name" value="KS3_2"/>
    <property type="match status" value="2"/>
</dbReference>
<dbReference type="Gene3D" id="3.10.129.10">
    <property type="entry name" value="Hotdog Thioesterase"/>
    <property type="match status" value="4"/>
</dbReference>
<feature type="compositionally biased region" description="Polar residues" evidence="6">
    <location>
        <begin position="1439"/>
        <end position="1448"/>
    </location>
</feature>
<keyword evidence="3 5" id="KW-0808">Transferase</keyword>
<dbReference type="Gene3D" id="3.40.366.10">
    <property type="entry name" value="Malonyl-Coenzyme A Acyl Carrier Protein, domain 2"/>
    <property type="match status" value="1"/>
</dbReference>
<dbReference type="InterPro" id="IPR029069">
    <property type="entry name" value="HotDog_dom_sf"/>
</dbReference>
<dbReference type="CDD" id="cd00833">
    <property type="entry name" value="PKS"/>
    <property type="match status" value="2"/>
</dbReference>
<proteinExistence type="inferred from homology"/>
<dbReference type="Gene3D" id="3.30.70.250">
    <property type="entry name" value="Malonyl-CoA ACP transacylase, ACP-binding"/>
    <property type="match status" value="1"/>
</dbReference>
<evidence type="ECO:0000313" key="9">
    <source>
        <dbReference type="Proteomes" id="UP000427769"/>
    </source>
</evidence>
<dbReference type="Pfam" id="PF07977">
    <property type="entry name" value="FabA"/>
    <property type="match status" value="3"/>
</dbReference>
<evidence type="ECO:0000256" key="4">
    <source>
        <dbReference type="ARBA" id="ARBA00023239"/>
    </source>
</evidence>
<comment type="similarity">
    <text evidence="5">Belongs to the thiolase-like superfamily. Beta-ketoacyl-ACP synthases family.</text>
</comment>
<dbReference type="PANTHER" id="PTHR43074">
    <property type="entry name" value="OMEGA-3 POLYUNSATURATED FATTY ACID SYNTHASE PFAB-RELATED"/>
    <property type="match status" value="1"/>
</dbReference>
<dbReference type="SUPFAM" id="SSF54637">
    <property type="entry name" value="Thioesterase/thiol ester dehydrase-isomerase"/>
    <property type="match status" value="4"/>
</dbReference>